<dbReference type="Gene3D" id="3.40.50.280">
    <property type="entry name" value="Cobalamin-binding domain"/>
    <property type="match status" value="1"/>
</dbReference>
<keyword evidence="4" id="KW-1185">Reference proteome</keyword>
<evidence type="ECO:0000313" key="4">
    <source>
        <dbReference type="Proteomes" id="UP001596512"/>
    </source>
</evidence>
<dbReference type="PROSITE" id="PS50937">
    <property type="entry name" value="HTH_MERR_2"/>
    <property type="match status" value="1"/>
</dbReference>
<organism evidence="3 4">
    <name type="scientific">Actinokineospora soli</name>
    <dbReference type="NCBI Taxonomy" id="1048753"/>
    <lineage>
        <taxon>Bacteria</taxon>
        <taxon>Bacillati</taxon>
        <taxon>Actinomycetota</taxon>
        <taxon>Actinomycetes</taxon>
        <taxon>Pseudonocardiales</taxon>
        <taxon>Pseudonocardiaceae</taxon>
        <taxon>Actinokineospora</taxon>
    </lineage>
</organism>
<name>A0ABW2TV42_9PSEU</name>
<accession>A0ABW2TV42</accession>
<evidence type="ECO:0000313" key="3">
    <source>
        <dbReference type="EMBL" id="MFC7616308.1"/>
    </source>
</evidence>
<keyword evidence="1" id="KW-0238">DNA-binding</keyword>
<dbReference type="PANTHER" id="PTHR30204:SF97">
    <property type="entry name" value="MERR FAMILY REGULATORY PROTEIN"/>
    <property type="match status" value="1"/>
</dbReference>
<dbReference type="Pfam" id="PF13411">
    <property type="entry name" value="MerR_1"/>
    <property type="match status" value="1"/>
</dbReference>
<dbReference type="InterPro" id="IPR000551">
    <property type="entry name" value="MerR-type_HTH_dom"/>
</dbReference>
<dbReference type="SMART" id="SM00422">
    <property type="entry name" value="HTH_MERR"/>
    <property type="match status" value="1"/>
</dbReference>
<evidence type="ECO:0000256" key="1">
    <source>
        <dbReference type="ARBA" id="ARBA00023125"/>
    </source>
</evidence>
<dbReference type="Gene3D" id="1.10.1660.10">
    <property type="match status" value="1"/>
</dbReference>
<sequence length="264" mass="27525">MDGTVLTAGEVAKRLRIAESTLRAWHRRYGLGPDAPEPGGHRRYGSDDLARLRRMRDLIATGVPPSSAAASVRDTVPDLAATVAAVVAAARGLDALDCADHLGRAVAAWGVVDTWERVCRPALVAVDDDQRDDPDCVACEHALSWAVSAALHRVPRPVGAPATTLLACGDDEQHVLPLEALAAALAERDVAVRMLGAAVPKQALIRAVASTGVTAALLWAQAPATARAESVRALVRRGVRTLVAGPGWRRTRAGPSASPASGPP</sequence>
<reference evidence="4" key="1">
    <citation type="journal article" date="2019" name="Int. J. Syst. Evol. Microbiol.">
        <title>The Global Catalogue of Microorganisms (GCM) 10K type strain sequencing project: providing services to taxonomists for standard genome sequencing and annotation.</title>
        <authorList>
            <consortium name="The Broad Institute Genomics Platform"/>
            <consortium name="The Broad Institute Genome Sequencing Center for Infectious Disease"/>
            <person name="Wu L."/>
            <person name="Ma J."/>
        </authorList>
    </citation>
    <scope>NUCLEOTIDE SEQUENCE [LARGE SCALE GENOMIC DNA]</scope>
    <source>
        <strain evidence="4">JCM 17695</strain>
    </source>
</reference>
<dbReference type="PANTHER" id="PTHR30204">
    <property type="entry name" value="REDOX-CYCLING DRUG-SENSING TRANSCRIPTIONAL ACTIVATOR SOXR"/>
    <property type="match status" value="1"/>
</dbReference>
<comment type="caution">
    <text evidence="3">The sequence shown here is derived from an EMBL/GenBank/DDBJ whole genome shotgun (WGS) entry which is preliminary data.</text>
</comment>
<proteinExistence type="predicted"/>
<dbReference type="Gene3D" id="1.10.1240.10">
    <property type="entry name" value="Methionine synthase domain"/>
    <property type="match status" value="1"/>
</dbReference>
<dbReference type="InterPro" id="IPR009061">
    <property type="entry name" value="DNA-bd_dom_put_sf"/>
</dbReference>
<feature type="domain" description="HTH merR-type" evidence="2">
    <location>
        <begin position="5"/>
        <end position="74"/>
    </location>
</feature>
<protein>
    <submittedName>
        <fullName evidence="3">MerR family transcriptional regulator</fullName>
    </submittedName>
</protein>
<evidence type="ECO:0000259" key="2">
    <source>
        <dbReference type="PROSITE" id="PS50937"/>
    </source>
</evidence>
<dbReference type="InterPro" id="IPR047057">
    <property type="entry name" value="MerR_fam"/>
</dbReference>
<dbReference type="Proteomes" id="UP001596512">
    <property type="component" value="Unassembled WGS sequence"/>
</dbReference>
<dbReference type="InterPro" id="IPR036594">
    <property type="entry name" value="Meth_synthase_dom"/>
</dbReference>
<dbReference type="EMBL" id="JBHTEY010000004">
    <property type="protein sequence ID" value="MFC7616308.1"/>
    <property type="molecule type" value="Genomic_DNA"/>
</dbReference>
<gene>
    <name evidence="3" type="ORF">ACFQV2_25380</name>
</gene>
<dbReference type="SUPFAM" id="SSF46955">
    <property type="entry name" value="Putative DNA-binding domain"/>
    <property type="match status" value="1"/>
</dbReference>